<dbReference type="KEGG" id="trs:Terro_3842"/>
<dbReference type="InterPro" id="IPR029060">
    <property type="entry name" value="PIN-like_dom_sf"/>
</dbReference>
<evidence type="ECO:0000256" key="6">
    <source>
        <dbReference type="ARBA" id="ARBA00022842"/>
    </source>
</evidence>
<dbReference type="PANTHER" id="PTHR33653:SF1">
    <property type="entry name" value="RIBONUCLEASE VAPC2"/>
    <property type="match status" value="1"/>
</dbReference>
<evidence type="ECO:0000256" key="2">
    <source>
        <dbReference type="ARBA" id="ARBA00022649"/>
    </source>
</evidence>
<comment type="function">
    <text evidence="8">Toxic component of a toxin-antitoxin (TA) system. An RNase.</text>
</comment>
<feature type="binding site" evidence="8">
    <location>
        <position position="8"/>
    </location>
    <ligand>
        <name>Mg(2+)</name>
        <dbReference type="ChEBI" id="CHEBI:18420"/>
    </ligand>
</feature>
<dbReference type="InterPro" id="IPR050556">
    <property type="entry name" value="Type_II_TA_system_RNase"/>
</dbReference>
<dbReference type="GO" id="GO:0090729">
    <property type="term" value="F:toxin activity"/>
    <property type="evidence" value="ECO:0007669"/>
    <property type="project" value="UniProtKB-KW"/>
</dbReference>
<evidence type="ECO:0000256" key="4">
    <source>
        <dbReference type="ARBA" id="ARBA00022723"/>
    </source>
</evidence>
<keyword evidence="5 8" id="KW-0378">Hydrolase</keyword>
<dbReference type="InterPro" id="IPR002716">
    <property type="entry name" value="PIN_dom"/>
</dbReference>
<dbReference type="EC" id="3.1.-.-" evidence="8"/>
<dbReference type="GO" id="GO:0000287">
    <property type="term" value="F:magnesium ion binding"/>
    <property type="evidence" value="ECO:0007669"/>
    <property type="project" value="UniProtKB-UniRule"/>
</dbReference>
<comment type="cofactor">
    <cofactor evidence="1 8">
        <name>Mg(2+)</name>
        <dbReference type="ChEBI" id="CHEBI:18420"/>
    </cofactor>
</comment>
<evidence type="ECO:0000256" key="3">
    <source>
        <dbReference type="ARBA" id="ARBA00022722"/>
    </source>
</evidence>
<evidence type="ECO:0000256" key="7">
    <source>
        <dbReference type="ARBA" id="ARBA00038093"/>
    </source>
</evidence>
<dbReference type="Pfam" id="PF01850">
    <property type="entry name" value="PIN"/>
    <property type="match status" value="1"/>
</dbReference>
<organism evidence="10 11">
    <name type="scientific">Terriglobus roseus (strain DSM 18391 / NRRL B-41598 / KBS 63)</name>
    <dbReference type="NCBI Taxonomy" id="926566"/>
    <lineage>
        <taxon>Bacteria</taxon>
        <taxon>Pseudomonadati</taxon>
        <taxon>Acidobacteriota</taxon>
        <taxon>Terriglobia</taxon>
        <taxon>Terriglobales</taxon>
        <taxon>Acidobacteriaceae</taxon>
        <taxon>Terriglobus</taxon>
    </lineage>
</organism>
<evidence type="ECO:0000256" key="1">
    <source>
        <dbReference type="ARBA" id="ARBA00001946"/>
    </source>
</evidence>
<dbReference type="PATRIC" id="fig|926566.3.peg.3782"/>
<keyword evidence="3 8" id="KW-0540">Nuclease</keyword>
<dbReference type="CDD" id="cd18737">
    <property type="entry name" value="PIN_VapC4-5_FitB-like"/>
    <property type="match status" value="1"/>
</dbReference>
<keyword evidence="8" id="KW-0800">Toxin</keyword>
<dbReference type="Proteomes" id="UP000006056">
    <property type="component" value="Chromosome"/>
</dbReference>
<proteinExistence type="inferred from homology"/>
<dbReference type="SUPFAM" id="SSF88723">
    <property type="entry name" value="PIN domain-like"/>
    <property type="match status" value="1"/>
</dbReference>
<evidence type="ECO:0000313" key="11">
    <source>
        <dbReference type="Proteomes" id="UP000006056"/>
    </source>
</evidence>
<dbReference type="OrthoDB" id="9796690at2"/>
<evidence type="ECO:0000256" key="8">
    <source>
        <dbReference type="HAMAP-Rule" id="MF_00265"/>
    </source>
</evidence>
<dbReference type="EMBL" id="CP003379">
    <property type="protein sequence ID" value="AFL90051.1"/>
    <property type="molecule type" value="Genomic_DNA"/>
</dbReference>
<keyword evidence="11" id="KW-1185">Reference proteome</keyword>
<protein>
    <recommendedName>
        <fullName evidence="8">Ribonuclease VapC</fullName>
        <shortName evidence="8">RNase VapC</shortName>
        <ecNumber evidence="8">3.1.-.-</ecNumber>
    </recommendedName>
    <alternativeName>
        <fullName evidence="8">Toxin VapC</fullName>
    </alternativeName>
</protein>
<evidence type="ECO:0000313" key="10">
    <source>
        <dbReference type="EMBL" id="AFL90051.1"/>
    </source>
</evidence>
<feature type="binding site" evidence="8">
    <location>
        <position position="87"/>
    </location>
    <ligand>
        <name>Mg(2+)</name>
        <dbReference type="ChEBI" id="CHEBI:18420"/>
    </ligand>
</feature>
<keyword evidence="2 8" id="KW-1277">Toxin-antitoxin system</keyword>
<dbReference type="RefSeq" id="WP_014787311.1">
    <property type="nucleotide sequence ID" value="NC_018014.1"/>
</dbReference>
<dbReference type="PANTHER" id="PTHR33653">
    <property type="entry name" value="RIBONUCLEASE VAPC2"/>
    <property type="match status" value="1"/>
</dbReference>
<dbReference type="GO" id="GO:0016787">
    <property type="term" value="F:hydrolase activity"/>
    <property type="evidence" value="ECO:0007669"/>
    <property type="project" value="UniProtKB-KW"/>
</dbReference>
<dbReference type="HAMAP" id="MF_00265">
    <property type="entry name" value="VapC_Nob1"/>
    <property type="match status" value="1"/>
</dbReference>
<evidence type="ECO:0000256" key="5">
    <source>
        <dbReference type="ARBA" id="ARBA00022801"/>
    </source>
</evidence>
<dbReference type="GO" id="GO:0004540">
    <property type="term" value="F:RNA nuclease activity"/>
    <property type="evidence" value="ECO:0007669"/>
    <property type="project" value="InterPro"/>
</dbReference>
<dbReference type="Gene3D" id="3.40.50.1010">
    <property type="entry name" value="5'-nuclease"/>
    <property type="match status" value="1"/>
</dbReference>
<dbReference type="HOGENOM" id="CLU_118482_0_2_0"/>
<gene>
    <name evidence="8" type="primary">vapC</name>
    <name evidence="10" type="ordered locus">Terro_3842</name>
</gene>
<sequence length="122" mass="13906">MKPGALFDTNILIDLSRGHAEASLEVSQHDQRFISRINFIEVLAGVVEQNARETRRLLDLFATFDLSIQIAERAALLRRTTRLKLPDAIIYATALEHDLTLVTRNTKDFSETMPNVRIPYLL</sequence>
<keyword evidence="4 8" id="KW-0479">Metal-binding</keyword>
<evidence type="ECO:0000259" key="9">
    <source>
        <dbReference type="Pfam" id="PF01850"/>
    </source>
</evidence>
<dbReference type="InterPro" id="IPR022907">
    <property type="entry name" value="VapC_family"/>
</dbReference>
<accession>I3ZLD3</accession>
<dbReference type="STRING" id="926566.Terro_3842"/>
<reference evidence="10 11" key="1">
    <citation type="submission" date="2012-06" db="EMBL/GenBank/DDBJ databases">
        <title>Complete genome of Terriglobus roseus DSM 18391.</title>
        <authorList>
            <consortium name="US DOE Joint Genome Institute (JGI-PGF)"/>
            <person name="Lucas S."/>
            <person name="Copeland A."/>
            <person name="Lapidus A."/>
            <person name="Glavina del Rio T."/>
            <person name="Dalin E."/>
            <person name="Tice H."/>
            <person name="Bruce D."/>
            <person name="Goodwin L."/>
            <person name="Pitluck S."/>
            <person name="Peters L."/>
            <person name="Mikhailova N."/>
            <person name="Munk A.C.C."/>
            <person name="Kyrpides N."/>
            <person name="Mavromatis K."/>
            <person name="Ivanova N."/>
            <person name="Brettin T."/>
            <person name="Detter J.C."/>
            <person name="Han C."/>
            <person name="Larimer F."/>
            <person name="Land M."/>
            <person name="Hauser L."/>
            <person name="Markowitz V."/>
            <person name="Cheng J.-F."/>
            <person name="Hugenholtz P."/>
            <person name="Woyke T."/>
            <person name="Wu D."/>
            <person name="Brambilla E."/>
            <person name="Klenk H.-P."/>
            <person name="Eisen J.A."/>
        </authorList>
    </citation>
    <scope>NUCLEOTIDE SEQUENCE [LARGE SCALE GENOMIC DNA]</scope>
    <source>
        <strain evidence="11">DSM 18391 / NRRL B-41598 / KBS 63</strain>
    </source>
</reference>
<keyword evidence="6 8" id="KW-0460">Magnesium</keyword>
<dbReference type="eggNOG" id="COG1487">
    <property type="taxonomic scope" value="Bacteria"/>
</dbReference>
<dbReference type="AlphaFoldDB" id="I3ZLD3"/>
<feature type="domain" description="PIN" evidence="9">
    <location>
        <begin position="6"/>
        <end position="111"/>
    </location>
</feature>
<name>I3ZLD3_TERRK</name>
<comment type="similarity">
    <text evidence="7 8">Belongs to the PINc/VapC protein family.</text>
</comment>